<dbReference type="InterPro" id="IPR013762">
    <property type="entry name" value="Integrase-like_cat_sf"/>
</dbReference>
<feature type="region of interest" description="Disordered" evidence="3">
    <location>
        <begin position="1"/>
        <end position="37"/>
    </location>
</feature>
<dbReference type="EMBL" id="LR798292">
    <property type="protein sequence ID" value="CAB5220547.1"/>
    <property type="molecule type" value="Genomic_DNA"/>
</dbReference>
<organism evidence="5">
    <name type="scientific">uncultured Caudovirales phage</name>
    <dbReference type="NCBI Taxonomy" id="2100421"/>
    <lineage>
        <taxon>Viruses</taxon>
        <taxon>Duplodnaviria</taxon>
        <taxon>Heunggongvirae</taxon>
        <taxon>Uroviricota</taxon>
        <taxon>Caudoviricetes</taxon>
        <taxon>Peduoviridae</taxon>
        <taxon>Maltschvirus</taxon>
        <taxon>Maltschvirus maltsch</taxon>
    </lineage>
</organism>
<dbReference type="GO" id="GO:0006310">
    <property type="term" value="P:DNA recombination"/>
    <property type="evidence" value="ECO:0007669"/>
    <property type="project" value="UniProtKB-KW"/>
</dbReference>
<dbReference type="GO" id="GO:0015074">
    <property type="term" value="P:DNA integration"/>
    <property type="evidence" value="ECO:0007669"/>
    <property type="project" value="InterPro"/>
</dbReference>
<proteinExistence type="inferred from homology"/>
<feature type="compositionally biased region" description="Polar residues" evidence="3">
    <location>
        <begin position="1"/>
        <end position="16"/>
    </location>
</feature>
<name>A0A6J7WS34_9CAUD</name>
<accession>A0A6J7WS34</accession>
<dbReference type="SUPFAM" id="SSF56349">
    <property type="entry name" value="DNA breaking-rejoining enzymes"/>
    <property type="match status" value="1"/>
</dbReference>
<dbReference type="Gene3D" id="1.10.443.10">
    <property type="entry name" value="Intergrase catalytic core"/>
    <property type="match status" value="1"/>
</dbReference>
<evidence type="ECO:0000313" key="5">
    <source>
        <dbReference type="EMBL" id="CAB5220547.1"/>
    </source>
</evidence>
<evidence type="ECO:0000259" key="4">
    <source>
        <dbReference type="PROSITE" id="PS51898"/>
    </source>
</evidence>
<reference evidence="5" key="1">
    <citation type="submission" date="2020-05" db="EMBL/GenBank/DDBJ databases">
        <authorList>
            <person name="Chiriac C."/>
            <person name="Salcher M."/>
            <person name="Ghai R."/>
            <person name="Kavagutti S V."/>
        </authorList>
    </citation>
    <scope>NUCLEOTIDE SEQUENCE</scope>
</reference>
<sequence>MGKRSPNSNDQGSGPSSAEPKFSYAIKKPATKNSKQRHKGFKIYKTYWPPGSCPQETLKLDQVDSINKLYLSGVLSHDEALKQLIELKDSLYKSRDLALPKRVFNSQNFKILEDYWDSEYAHRDIIAPEDRKSALKRAVAGVGSLSLAVATRSELQIAVNRHFTDNNKQRPAVASLNQILKWLGRGFTLNKQREVKRDVSYLTLEEFEKVIAHISPQKPEDAMFIALCKAAFATGCRLGELFTLTRSKYHGSFIWVKTQLDENDKERATKTRKERKAFVIKERREWIEEWLDIEDKAKIRHMNHAAKLRRACRKAFPSQNAKHCKFHDIRHSYAIYLLQVKHASLTLVALSLGNGQLVCEKYYGGFILTDYGIDYLDRL</sequence>
<dbReference type="GO" id="GO:0003677">
    <property type="term" value="F:DNA binding"/>
    <property type="evidence" value="ECO:0007669"/>
    <property type="project" value="InterPro"/>
</dbReference>
<evidence type="ECO:0000256" key="3">
    <source>
        <dbReference type="SAM" id="MobiDB-lite"/>
    </source>
</evidence>
<comment type="similarity">
    <text evidence="1">Belongs to the 'phage' integrase family.</text>
</comment>
<dbReference type="InterPro" id="IPR011010">
    <property type="entry name" value="DNA_brk_join_enz"/>
</dbReference>
<keyword evidence="2" id="KW-0233">DNA recombination</keyword>
<evidence type="ECO:0000256" key="1">
    <source>
        <dbReference type="ARBA" id="ARBA00008857"/>
    </source>
</evidence>
<dbReference type="Pfam" id="PF00589">
    <property type="entry name" value="Phage_integrase"/>
    <property type="match status" value="1"/>
</dbReference>
<dbReference type="PROSITE" id="PS51898">
    <property type="entry name" value="TYR_RECOMBINASE"/>
    <property type="match status" value="1"/>
</dbReference>
<dbReference type="InterPro" id="IPR002104">
    <property type="entry name" value="Integrase_catalytic"/>
</dbReference>
<evidence type="ECO:0000256" key="2">
    <source>
        <dbReference type="ARBA" id="ARBA00023172"/>
    </source>
</evidence>
<protein>
    <submittedName>
        <fullName evidence="5">XerC Integrase</fullName>
    </submittedName>
</protein>
<gene>
    <name evidence="5" type="ORF">UFOVP244_2</name>
</gene>
<feature type="domain" description="Tyr recombinase" evidence="4">
    <location>
        <begin position="197"/>
        <end position="377"/>
    </location>
</feature>